<dbReference type="InterPro" id="IPR000569">
    <property type="entry name" value="HECT_dom"/>
</dbReference>
<dbReference type="CDD" id="cd00078">
    <property type="entry name" value="HECTc"/>
    <property type="match status" value="1"/>
</dbReference>
<dbReference type="Proteomes" id="UP000002009">
    <property type="component" value="Chromosome 6"/>
</dbReference>
<dbReference type="Gene3D" id="3.30.2160.10">
    <property type="entry name" value="Hect, E3 ligase catalytic domain"/>
    <property type="match status" value="1"/>
</dbReference>
<keyword evidence="10" id="KW-1185">Reference proteome</keyword>
<dbReference type="FunFam" id="3.30.2410.10:FF:000011">
    <property type="entry name" value="Putative Ubiquitin-protein ligase E3C"/>
    <property type="match status" value="1"/>
</dbReference>
<comment type="catalytic activity">
    <reaction evidence="1">
        <text>S-ubiquitinyl-[E2 ubiquitin-conjugating enzyme]-L-cysteine + [acceptor protein]-L-lysine = [E2 ubiquitin-conjugating enzyme]-L-cysteine + N(6)-ubiquitinyl-[acceptor protein]-L-lysine.</text>
        <dbReference type="EC" id="2.3.2.26"/>
    </reaction>
</comment>
<dbReference type="Gene3D" id="3.90.1750.10">
    <property type="entry name" value="Hect, E3 ligase catalytic domains"/>
    <property type="match status" value="1"/>
</dbReference>
<evidence type="ECO:0000259" key="8">
    <source>
        <dbReference type="PROSITE" id="PS50237"/>
    </source>
</evidence>
<evidence type="ECO:0000256" key="6">
    <source>
        <dbReference type="ARBA" id="ARBA00061247"/>
    </source>
</evidence>
<evidence type="ECO:0000256" key="3">
    <source>
        <dbReference type="ARBA" id="ARBA00022679"/>
    </source>
</evidence>
<feature type="domain" description="HECT" evidence="8">
    <location>
        <begin position="49"/>
        <end position="398"/>
    </location>
</feature>
<comment type="function">
    <text evidence="5">Probable E3 ubiquitin-protein ligase which mediates ubiquitination and subsequent proteasomal degradation of target proteins.</text>
</comment>
<dbReference type="FunFam" id="3.30.2160.10:FF:000002">
    <property type="entry name" value="Putative Ubiquitin-protein ligase E3C"/>
    <property type="match status" value="1"/>
</dbReference>
<dbReference type="InterPro" id="IPR044611">
    <property type="entry name" value="E3A/B/C-like"/>
</dbReference>
<dbReference type="GeneID" id="8244500"/>
<dbReference type="AlphaFoldDB" id="C1E887"/>
<keyword evidence="3" id="KW-0808">Transferase</keyword>
<dbReference type="KEGG" id="mis:MICPUN_108435"/>
<dbReference type="InParanoid" id="C1E887"/>
<dbReference type="PANTHER" id="PTHR45700:SF2">
    <property type="entry name" value="UBIQUITIN-PROTEIN LIGASE E3C"/>
    <property type="match status" value="1"/>
</dbReference>
<dbReference type="OMA" id="PPFCVHR"/>
<accession>C1E887</accession>
<dbReference type="GO" id="GO:0000209">
    <property type="term" value="P:protein polyubiquitination"/>
    <property type="evidence" value="ECO:0007669"/>
    <property type="project" value="InterPro"/>
</dbReference>
<proteinExistence type="inferred from homology"/>
<dbReference type="SMART" id="SM00119">
    <property type="entry name" value="HECTc"/>
    <property type="match status" value="1"/>
</dbReference>
<evidence type="ECO:0000256" key="2">
    <source>
        <dbReference type="ARBA" id="ARBA00012485"/>
    </source>
</evidence>
<gene>
    <name evidence="9" type="ORF">MICPUN_108435</name>
</gene>
<dbReference type="eggNOG" id="KOG0942">
    <property type="taxonomic scope" value="Eukaryota"/>
</dbReference>
<reference evidence="9 10" key="1">
    <citation type="journal article" date="2009" name="Science">
        <title>Green evolution and dynamic adaptations revealed by genomes of the marine picoeukaryotes Micromonas.</title>
        <authorList>
            <person name="Worden A.Z."/>
            <person name="Lee J.H."/>
            <person name="Mock T."/>
            <person name="Rouze P."/>
            <person name="Simmons M.P."/>
            <person name="Aerts A.L."/>
            <person name="Allen A.E."/>
            <person name="Cuvelier M.L."/>
            <person name="Derelle E."/>
            <person name="Everett M.V."/>
            <person name="Foulon E."/>
            <person name="Grimwood J."/>
            <person name="Gundlach H."/>
            <person name="Henrissat B."/>
            <person name="Napoli C."/>
            <person name="McDonald S.M."/>
            <person name="Parker M.S."/>
            <person name="Rombauts S."/>
            <person name="Salamov A."/>
            <person name="Von Dassow P."/>
            <person name="Badger J.H."/>
            <person name="Coutinho P.M."/>
            <person name="Demir E."/>
            <person name="Dubchak I."/>
            <person name="Gentemann C."/>
            <person name="Eikrem W."/>
            <person name="Gready J.E."/>
            <person name="John U."/>
            <person name="Lanier W."/>
            <person name="Lindquist E.A."/>
            <person name="Lucas S."/>
            <person name="Mayer K.F."/>
            <person name="Moreau H."/>
            <person name="Not F."/>
            <person name="Otillar R."/>
            <person name="Panaud O."/>
            <person name="Pangilinan J."/>
            <person name="Paulsen I."/>
            <person name="Piegu B."/>
            <person name="Poliakov A."/>
            <person name="Robbens S."/>
            <person name="Schmutz J."/>
            <person name="Toulza E."/>
            <person name="Wyss T."/>
            <person name="Zelensky A."/>
            <person name="Zhou K."/>
            <person name="Armbrust E.V."/>
            <person name="Bhattacharya D."/>
            <person name="Goodenough U.W."/>
            <person name="Van de Peer Y."/>
            <person name="Grigoriev I.V."/>
        </authorList>
    </citation>
    <scope>NUCLEOTIDE SEQUENCE [LARGE SCALE GENOMIC DNA]</scope>
    <source>
        <strain evidence="10">RCC299 / NOUM17</strain>
    </source>
</reference>
<dbReference type="STRING" id="296587.C1E887"/>
<evidence type="ECO:0000256" key="5">
    <source>
        <dbReference type="ARBA" id="ARBA00057703"/>
    </source>
</evidence>
<dbReference type="GO" id="GO:0061630">
    <property type="term" value="F:ubiquitin protein ligase activity"/>
    <property type="evidence" value="ECO:0007669"/>
    <property type="project" value="UniProtKB-EC"/>
</dbReference>
<evidence type="ECO:0000313" key="10">
    <source>
        <dbReference type="Proteomes" id="UP000002009"/>
    </source>
</evidence>
<comment type="similarity">
    <text evidence="6">Belongs to the UPL family.</text>
</comment>
<dbReference type="GO" id="GO:0006511">
    <property type="term" value="P:ubiquitin-dependent protein catabolic process"/>
    <property type="evidence" value="ECO:0007669"/>
    <property type="project" value="TreeGrafter"/>
</dbReference>
<dbReference type="PANTHER" id="PTHR45700">
    <property type="entry name" value="UBIQUITIN-PROTEIN LIGASE E3C"/>
    <property type="match status" value="1"/>
</dbReference>
<dbReference type="SUPFAM" id="SSF56204">
    <property type="entry name" value="Hect, E3 ligase catalytic domain"/>
    <property type="match status" value="1"/>
</dbReference>
<keyword evidence="4 7" id="KW-0833">Ubl conjugation pathway</keyword>
<protein>
    <recommendedName>
        <fullName evidence="2">HECT-type E3 ubiquitin transferase</fullName>
        <ecNumber evidence="2">2.3.2.26</ecNumber>
    </recommendedName>
</protein>
<dbReference type="EMBL" id="CP001327">
    <property type="protein sequence ID" value="ACO64471.1"/>
    <property type="molecule type" value="Genomic_DNA"/>
</dbReference>
<dbReference type="EC" id="2.3.2.26" evidence="2"/>
<dbReference type="Pfam" id="PF00632">
    <property type="entry name" value="HECT"/>
    <property type="match status" value="1"/>
</dbReference>
<feature type="active site" description="Glycyl thioester intermediate" evidence="7">
    <location>
        <position position="366"/>
    </location>
</feature>
<dbReference type="OrthoDB" id="8068875at2759"/>
<dbReference type="PROSITE" id="PS50237">
    <property type="entry name" value="HECT"/>
    <property type="match status" value="1"/>
</dbReference>
<dbReference type="GO" id="GO:0016874">
    <property type="term" value="F:ligase activity"/>
    <property type="evidence" value="ECO:0007669"/>
    <property type="project" value="UniProtKB-KW"/>
</dbReference>
<dbReference type="RefSeq" id="XP_002503213.1">
    <property type="nucleotide sequence ID" value="XM_002503167.1"/>
</dbReference>
<evidence type="ECO:0000256" key="1">
    <source>
        <dbReference type="ARBA" id="ARBA00000885"/>
    </source>
</evidence>
<evidence type="ECO:0000256" key="7">
    <source>
        <dbReference type="PROSITE-ProRule" id="PRU00104"/>
    </source>
</evidence>
<dbReference type="Gene3D" id="3.30.2410.10">
    <property type="entry name" value="Hect, E3 ligase catalytic domain"/>
    <property type="match status" value="1"/>
</dbReference>
<evidence type="ECO:0000313" key="9">
    <source>
        <dbReference type="EMBL" id="ACO64471.1"/>
    </source>
</evidence>
<sequence length="398" mass="43687">MVESWGLAPEHHIQINRGRVFDDALAALGPAVLSGDQATWRREHPDERPPGSLKGIVRVQFTNEHGVEEAGVDGGGLFKDFLNDLIAEAFDPVKTGLFAETPDRTLYPNPASVRRCGPDHLRKLEFLGAMLGKAVYEGILVDLPLAGFFLAKLRDGRPPELNDLATLDPELYHHLLSLKRLPPHQVEDLFLHFTATDASTAGDVELAPGGSDVRVTAFNRTRYVHLMAHHLLHRQVRSQSDAFVRGFRSLVAPRWLRVFAPAELRLLIAGAGGRIDVGDLARSATYSGGYAPDHPTVVALWQAVNEFTEEEQRELLRFVTACPNTPLLGFGQLTPPFCVHRAGMTGGSRGSEADADTARLPTAATCMNLLKLPPYRTKEQVRKKLLYAIKSGSGFDLS</sequence>
<keyword evidence="9" id="KW-0436">Ligase</keyword>
<name>C1E887_MICCC</name>
<dbReference type="InterPro" id="IPR035983">
    <property type="entry name" value="Hect_E3_ubiquitin_ligase"/>
</dbReference>
<organism evidence="9 10">
    <name type="scientific">Micromonas commoda (strain RCC299 / NOUM17 / CCMP2709)</name>
    <name type="common">Picoplanktonic green alga</name>
    <dbReference type="NCBI Taxonomy" id="296587"/>
    <lineage>
        <taxon>Eukaryota</taxon>
        <taxon>Viridiplantae</taxon>
        <taxon>Chlorophyta</taxon>
        <taxon>Mamiellophyceae</taxon>
        <taxon>Mamiellales</taxon>
        <taxon>Mamiellaceae</taxon>
        <taxon>Micromonas</taxon>
    </lineage>
</organism>
<evidence type="ECO:0000256" key="4">
    <source>
        <dbReference type="ARBA" id="ARBA00022786"/>
    </source>
</evidence>